<dbReference type="InterPro" id="IPR004046">
    <property type="entry name" value="GST_C"/>
</dbReference>
<reference evidence="6 7" key="1">
    <citation type="journal article" date="2023" name="G3 (Bethesda)">
        <title>A chromosome-level genome assembly of Zasmidium syzygii isolated from banana leaves.</title>
        <authorList>
            <person name="van Westerhoven A.C."/>
            <person name="Mehrabi R."/>
            <person name="Talebi R."/>
            <person name="Steentjes M.B.F."/>
            <person name="Corcolon B."/>
            <person name="Chong P.A."/>
            <person name="Kema G.H.J."/>
            <person name="Seidl M.F."/>
        </authorList>
    </citation>
    <scope>NUCLEOTIDE SEQUENCE [LARGE SCALE GENOMIC DNA]</scope>
    <source>
        <strain evidence="6 7">P124</strain>
    </source>
</reference>
<evidence type="ECO:0000256" key="1">
    <source>
        <dbReference type="ARBA" id="ARBA00007409"/>
    </source>
</evidence>
<evidence type="ECO:0000259" key="5">
    <source>
        <dbReference type="PROSITE" id="PS50405"/>
    </source>
</evidence>
<dbReference type="SUPFAM" id="SSF47616">
    <property type="entry name" value="GST C-terminal domain-like"/>
    <property type="match status" value="1"/>
</dbReference>
<feature type="domain" description="GST N-terminal" evidence="4">
    <location>
        <begin position="232"/>
        <end position="315"/>
    </location>
</feature>
<comment type="caution">
    <text evidence="6">The sequence shown here is derived from an EMBL/GenBank/DDBJ whole genome shotgun (WGS) entry which is preliminary data.</text>
</comment>
<dbReference type="Gene3D" id="3.40.30.10">
    <property type="entry name" value="Glutaredoxin"/>
    <property type="match status" value="1"/>
</dbReference>
<name>A0ABR0EHK8_ZASCE</name>
<accession>A0ABR0EHK8</accession>
<dbReference type="Gene3D" id="1.20.1050.10">
    <property type="match status" value="1"/>
</dbReference>
<comment type="similarity">
    <text evidence="1">Belongs to the GST superfamily.</text>
</comment>
<dbReference type="PROSITE" id="PS50404">
    <property type="entry name" value="GST_NTER"/>
    <property type="match status" value="1"/>
</dbReference>
<dbReference type="InterPro" id="IPR010987">
    <property type="entry name" value="Glutathione-S-Trfase_C-like"/>
</dbReference>
<dbReference type="SUPFAM" id="SSF52833">
    <property type="entry name" value="Thioredoxin-like"/>
    <property type="match status" value="1"/>
</dbReference>
<evidence type="ECO:0000313" key="7">
    <source>
        <dbReference type="Proteomes" id="UP001305779"/>
    </source>
</evidence>
<sequence>MKYTLTFSVLLAAAAAHPFAHQKRFTPQPGLRTTPAAVKNQTGPAPDSADADTIYSYNWSGGYVEGSGVTIAYGTVVVPAVSIPPGGDSNTVYSGAAWVGIDGDNSDCGTLLQTGITWQIGGGQGASYGAWYEWVPDEALTPFDNFNVNQGDTIIMKVVASSSSGSTGGAAYITNESAEWIVEDLTVGGSFAPFAAFDPIAITAAGWGNDQGTYDLSGAGIFTLITSSGQSETDVSIPNNSEVDVSKIRIILEELGVPYRNEYIVFQEVKAESYTKLNPNGRLPTIHDPNTGITLWEFKTGAITAYLIDQYDKEHRRSYGSFPEKYHMQQWIAFQISGQILHPVAIATVLMLFPGQGPYYGQGVWFSFIHPEKLPTAMERYDKEIERVRSVLDTHLRRQASAHGDTSDPWFVGDKCTVADLSFVMWENVVDQINERKGIDLKGKYPAYDAWKERLFQRPACKKSMDSRAEAMEEQIRNGPFGRVVREDAK</sequence>
<keyword evidence="3" id="KW-0732">Signal</keyword>
<protein>
    <recommendedName>
        <fullName evidence="8">Glutathione S-transferase</fullName>
    </recommendedName>
</protein>
<feature type="chain" id="PRO_5046305613" description="Glutathione S-transferase" evidence="3">
    <location>
        <begin position="17"/>
        <end position="490"/>
    </location>
</feature>
<proteinExistence type="inferred from homology"/>
<dbReference type="EMBL" id="JAXOVC010000005">
    <property type="protein sequence ID" value="KAK4500967.1"/>
    <property type="molecule type" value="Genomic_DNA"/>
</dbReference>
<dbReference type="InterPro" id="IPR000250">
    <property type="entry name" value="Peptidase_G1"/>
</dbReference>
<keyword evidence="7" id="KW-1185">Reference proteome</keyword>
<dbReference type="InterPro" id="IPR004045">
    <property type="entry name" value="Glutathione_S-Trfase_N"/>
</dbReference>
<feature type="domain" description="GST C-terminal" evidence="5">
    <location>
        <begin position="342"/>
        <end position="481"/>
    </location>
</feature>
<evidence type="ECO:0000259" key="4">
    <source>
        <dbReference type="PROSITE" id="PS50404"/>
    </source>
</evidence>
<dbReference type="Pfam" id="PF01828">
    <property type="entry name" value="Peptidase_A4"/>
    <property type="match status" value="1"/>
</dbReference>
<dbReference type="SUPFAM" id="SSF49899">
    <property type="entry name" value="Concanavalin A-like lectins/glucanases"/>
    <property type="match status" value="1"/>
</dbReference>
<dbReference type="SFLD" id="SFLDS00019">
    <property type="entry name" value="Glutathione_Transferase_(cytos"/>
    <property type="match status" value="1"/>
</dbReference>
<dbReference type="PROSITE" id="PS50405">
    <property type="entry name" value="GST_CTER"/>
    <property type="match status" value="1"/>
</dbReference>
<dbReference type="Proteomes" id="UP001305779">
    <property type="component" value="Unassembled WGS sequence"/>
</dbReference>
<dbReference type="SFLD" id="SFLDG00358">
    <property type="entry name" value="Main_(cytGST)"/>
    <property type="match status" value="1"/>
</dbReference>
<evidence type="ECO:0000313" key="6">
    <source>
        <dbReference type="EMBL" id="KAK4500967.1"/>
    </source>
</evidence>
<dbReference type="Gene3D" id="2.60.120.700">
    <property type="entry name" value="Peptidase G1"/>
    <property type="match status" value="1"/>
</dbReference>
<dbReference type="InterPro" id="IPR036249">
    <property type="entry name" value="Thioredoxin-like_sf"/>
</dbReference>
<dbReference type="CDD" id="cd13426">
    <property type="entry name" value="Peptidase_G1"/>
    <property type="match status" value="1"/>
</dbReference>
<feature type="signal peptide" evidence="3">
    <location>
        <begin position="1"/>
        <end position="16"/>
    </location>
</feature>
<dbReference type="PANTHER" id="PTHR44051">
    <property type="entry name" value="GLUTATHIONE S-TRANSFERASE-RELATED"/>
    <property type="match status" value="1"/>
</dbReference>
<evidence type="ECO:0000256" key="3">
    <source>
        <dbReference type="SAM" id="SignalP"/>
    </source>
</evidence>
<evidence type="ECO:0000256" key="2">
    <source>
        <dbReference type="SAM" id="MobiDB-lite"/>
    </source>
</evidence>
<organism evidence="6 7">
    <name type="scientific">Zasmidium cellare</name>
    <name type="common">Wine cellar mold</name>
    <name type="synonym">Racodium cellare</name>
    <dbReference type="NCBI Taxonomy" id="395010"/>
    <lineage>
        <taxon>Eukaryota</taxon>
        <taxon>Fungi</taxon>
        <taxon>Dikarya</taxon>
        <taxon>Ascomycota</taxon>
        <taxon>Pezizomycotina</taxon>
        <taxon>Dothideomycetes</taxon>
        <taxon>Dothideomycetidae</taxon>
        <taxon>Mycosphaerellales</taxon>
        <taxon>Mycosphaerellaceae</taxon>
        <taxon>Zasmidium</taxon>
    </lineage>
</organism>
<gene>
    <name evidence="6" type="ORF">PRZ48_006773</name>
</gene>
<feature type="region of interest" description="Disordered" evidence="2">
    <location>
        <begin position="24"/>
        <end position="49"/>
    </location>
</feature>
<dbReference type="InterPro" id="IPR038656">
    <property type="entry name" value="Peptidase_G1_sf"/>
</dbReference>
<evidence type="ECO:0008006" key="8">
    <source>
        <dbReference type="Google" id="ProtNLM"/>
    </source>
</evidence>
<dbReference type="InterPro" id="IPR040079">
    <property type="entry name" value="Glutathione_S-Trfase"/>
</dbReference>
<dbReference type="Pfam" id="PF13409">
    <property type="entry name" value="GST_N_2"/>
    <property type="match status" value="1"/>
</dbReference>
<dbReference type="Pfam" id="PF00043">
    <property type="entry name" value="GST_C"/>
    <property type="match status" value="1"/>
</dbReference>
<dbReference type="InterPro" id="IPR036282">
    <property type="entry name" value="Glutathione-S-Trfase_C_sf"/>
</dbReference>
<dbReference type="PANTHER" id="PTHR44051:SF3">
    <property type="entry name" value="TRANSCRIPTIONAL REGULATOR URE2"/>
    <property type="match status" value="1"/>
</dbReference>
<dbReference type="InterPro" id="IPR013320">
    <property type="entry name" value="ConA-like_dom_sf"/>
</dbReference>